<dbReference type="Pfam" id="PF00239">
    <property type="entry name" value="Resolvase"/>
    <property type="match status" value="1"/>
</dbReference>
<dbReference type="Gene3D" id="3.40.50.1390">
    <property type="entry name" value="Resolvase, N-terminal catalytic domain"/>
    <property type="match status" value="1"/>
</dbReference>
<dbReference type="Pfam" id="PF13408">
    <property type="entry name" value="Zn_ribbon_recom"/>
    <property type="match status" value="1"/>
</dbReference>
<dbReference type="InterPro" id="IPR036162">
    <property type="entry name" value="Resolvase-like_N_sf"/>
</dbReference>
<keyword evidence="5" id="KW-1185">Reference proteome</keyword>
<dbReference type="InterPro" id="IPR006119">
    <property type="entry name" value="Resolv_N"/>
</dbReference>
<evidence type="ECO:0000313" key="4">
    <source>
        <dbReference type="EMBL" id="MFC4294102.1"/>
    </source>
</evidence>
<gene>
    <name evidence="4" type="ORF">ACFO0A_03405</name>
</gene>
<dbReference type="CDD" id="cd00338">
    <property type="entry name" value="Ser_Recombinase"/>
    <property type="match status" value="1"/>
</dbReference>
<accession>A0ABV8RLB4</accession>
<dbReference type="InterPro" id="IPR011109">
    <property type="entry name" value="DNA_bind_recombinase_dom"/>
</dbReference>
<name>A0ABV8RLB4_9SPHN</name>
<reference evidence="5" key="1">
    <citation type="journal article" date="2019" name="Int. J. Syst. Evol. Microbiol.">
        <title>The Global Catalogue of Microorganisms (GCM) 10K type strain sequencing project: providing services to taxonomists for standard genome sequencing and annotation.</title>
        <authorList>
            <consortium name="The Broad Institute Genomics Platform"/>
            <consortium name="The Broad Institute Genome Sequencing Center for Infectious Disease"/>
            <person name="Wu L."/>
            <person name="Ma J."/>
        </authorList>
    </citation>
    <scope>NUCLEOTIDE SEQUENCE [LARGE SCALE GENOMIC DNA]</scope>
    <source>
        <strain evidence="5">CGMCC 1.12989</strain>
    </source>
</reference>
<sequence>MRHFFAMPKVYSYIRFSTPEQARGDSFRRQAAAAKAFAAEQGLELDDTLQITDAGVSAYRGANLSADAGLGKFMAAVQLGLVEPGSVLALESLDRFSRMEPLDVQFELTALIRAGIAVATLSDGHIYSRESLKADGGLGLVVSVMSSGRGYEESRIKSTRLAGVWAEKRRKVRAGEAAKLTSRAPAWLRWQEPAGWSVDEARAAIVRRVYALTLAGEGEHMIAQRFNREGVPPLGRAKLWHRSSVSKLLRNPAVIGELTPGQIEYQDGVKRRVLEEPIPGAFPAIIVEPDWLAVRSLKDGHAPAARGQGAKRPLANVLAGLARCPICGSAMTRVQKGNPAKGGQPKLVCTRAKAGAGCVYHSVPLGEVERAVFAKPAWFVDNIPAGDGGRELDREAQSARNTIAGLEDHLGELGETLEQAPSVALARRLASLEAEIGTHKAALADLEERRRLTDGGLIHARAVALGEAIEERGEADRAAINAALKVLFDAVVVDYRAGELRLHWRQGGVTPMLFSMPPAPGLGG</sequence>
<organism evidence="4 5">
    <name type="scientific">Novosphingobium tardum</name>
    <dbReference type="NCBI Taxonomy" id="1538021"/>
    <lineage>
        <taxon>Bacteria</taxon>
        <taxon>Pseudomonadati</taxon>
        <taxon>Pseudomonadota</taxon>
        <taxon>Alphaproteobacteria</taxon>
        <taxon>Sphingomonadales</taxon>
        <taxon>Sphingomonadaceae</taxon>
        <taxon>Novosphingobium</taxon>
    </lineage>
</organism>
<evidence type="ECO:0000259" key="3">
    <source>
        <dbReference type="PROSITE" id="PS51737"/>
    </source>
</evidence>
<dbReference type="SMART" id="SM00857">
    <property type="entry name" value="Resolvase"/>
    <property type="match status" value="1"/>
</dbReference>
<dbReference type="SUPFAM" id="SSF53041">
    <property type="entry name" value="Resolvase-like"/>
    <property type="match status" value="1"/>
</dbReference>
<evidence type="ECO:0000313" key="5">
    <source>
        <dbReference type="Proteomes" id="UP001595828"/>
    </source>
</evidence>
<dbReference type="PROSITE" id="PS51737">
    <property type="entry name" value="RECOMBINASE_DNA_BIND"/>
    <property type="match status" value="1"/>
</dbReference>
<dbReference type="Pfam" id="PF07508">
    <property type="entry name" value="Recombinase"/>
    <property type="match status" value="1"/>
</dbReference>
<evidence type="ECO:0000256" key="1">
    <source>
        <dbReference type="ARBA" id="ARBA00023125"/>
    </source>
</evidence>
<keyword evidence="1" id="KW-0238">DNA-binding</keyword>
<comment type="caution">
    <text evidence="4">The sequence shown here is derived from an EMBL/GenBank/DDBJ whole genome shotgun (WGS) entry which is preliminary data.</text>
</comment>
<dbReference type="InterPro" id="IPR050639">
    <property type="entry name" value="SSR_resolvase"/>
</dbReference>
<dbReference type="EMBL" id="JBHSDR010000003">
    <property type="protein sequence ID" value="MFC4294102.1"/>
    <property type="molecule type" value="Genomic_DNA"/>
</dbReference>
<dbReference type="PANTHER" id="PTHR30461">
    <property type="entry name" value="DNA-INVERTASE FROM LAMBDOID PROPHAGE"/>
    <property type="match status" value="1"/>
</dbReference>
<dbReference type="RefSeq" id="WP_379537568.1">
    <property type="nucleotide sequence ID" value="NZ_JBHSDR010000003.1"/>
</dbReference>
<keyword evidence="2" id="KW-0233">DNA recombination</keyword>
<dbReference type="Proteomes" id="UP001595828">
    <property type="component" value="Unassembled WGS sequence"/>
</dbReference>
<evidence type="ECO:0000256" key="2">
    <source>
        <dbReference type="ARBA" id="ARBA00023172"/>
    </source>
</evidence>
<dbReference type="InterPro" id="IPR038109">
    <property type="entry name" value="DNA_bind_recomb_sf"/>
</dbReference>
<proteinExistence type="predicted"/>
<dbReference type="Gene3D" id="3.90.1750.20">
    <property type="entry name" value="Putative Large Serine Recombinase, Chain B, Domain 2"/>
    <property type="match status" value="1"/>
</dbReference>
<feature type="domain" description="Recombinase" evidence="3">
    <location>
        <begin position="186"/>
        <end position="304"/>
    </location>
</feature>
<dbReference type="PANTHER" id="PTHR30461:SF2">
    <property type="entry name" value="SERINE RECOMBINASE PINE-RELATED"/>
    <property type="match status" value="1"/>
</dbReference>
<dbReference type="InterPro" id="IPR025827">
    <property type="entry name" value="Zn_ribbon_recom_dom"/>
</dbReference>
<protein>
    <submittedName>
        <fullName evidence="4">Recombinase family protein</fullName>
    </submittedName>
</protein>